<organism evidence="10 11">
    <name type="scientific">Chishuiella changwenlii</name>
    <dbReference type="NCBI Taxonomy" id="1434701"/>
    <lineage>
        <taxon>Bacteria</taxon>
        <taxon>Pseudomonadati</taxon>
        <taxon>Bacteroidota</taxon>
        <taxon>Flavobacteriia</taxon>
        <taxon>Flavobacteriales</taxon>
        <taxon>Weeksellaceae</taxon>
        <taxon>Chishuiella</taxon>
    </lineage>
</organism>
<dbReference type="OrthoDB" id="9768177at2"/>
<accession>A0A1M6ZDX2</accession>
<dbReference type="InterPro" id="IPR023996">
    <property type="entry name" value="TonB-dep_OMP_SusC/RagA"/>
</dbReference>
<evidence type="ECO:0000256" key="4">
    <source>
        <dbReference type="ARBA" id="ARBA00022692"/>
    </source>
</evidence>
<sequence>MRKKLTSLSLLAFLGLGTLVFAQTKGTVNDENGFPEADVEVTVKGTNKTVFTDENGSFDIDAKVGDVLVINGTEYIVASNNLGVLKPKKTEIVDLAETVVTAFGVQKKETVVGSEYSRVGAGDYYVATWESMRNGRLATNPTEGLAAANAYASNNFITNNLVNNIYGVPNNQVVVDGQLTTSPMLYNDFNWQDYITRTGSFQKYDVDYSGATDNTSYFAGFGYTKETGYVIKSDFERYSARASVDTQVTDWLKMGTNLSGSLVKSNQANDSGDSSFVNPFYATRAMGPIYSPFLYDANGQRVYDTEGNPAYDGNVSRGRGSSASAGRNVLQETLLNNNLQNTNSINSRFFAEFKLLPGLTFTTNLGYDVRNYNLKFYGNKVIGDAIGTAALAVTTNRYTTVTWNQVMKYQKSFGQHNFDALVGHESFSYQRDYTYTRKIGEAVSGVYELVNFLTPTSTTGYNQIVRKEGYFARVNYDFASKYLLSASIRQDQSSRFAPQSNKGIFWSAGAGWNLHKEGFLKGSSVVNELKLRASYGQVGNDGGISAEPGFQTDLDLYSLGYNNGTESGVLLGQLGNPDLTWESKNQLDLGLDFAFFKRRVTGSVEYYSQDIVDMIFQVPTPNSAGVPNNAIYGNIGKMRNSGLEIALNLGIVRNEKFSWDLSVLASTIKNEILKMPKGKDDAIINGTKRLAEGQSLYSYWLRQWYGVDSSDGAALYIQDDAKADDVSTRTVNGVKVTTNQNNALMAYSGTSIPDVFGSITNNFKFGNFDASVMLNYQLGGQIYDNNYSLLMSTYPQGQAIHTDMLSAWKNPGDVTNVPIMSSANVTATSIGTNSRWLTKADYLSIRNVTIGYNFNKRTLEAAGLKNLRVYASGENLYSWTARKGLEPGQSFNGTTTYRYTPSRTVSVGLNVSF</sequence>
<dbReference type="RefSeq" id="WP_072932495.1">
    <property type="nucleotide sequence ID" value="NZ_BMFL01000001.1"/>
</dbReference>
<evidence type="ECO:0000256" key="5">
    <source>
        <dbReference type="ARBA" id="ARBA00023136"/>
    </source>
</evidence>
<evidence type="ECO:0000256" key="6">
    <source>
        <dbReference type="ARBA" id="ARBA00023237"/>
    </source>
</evidence>
<keyword evidence="8" id="KW-0732">Signal</keyword>
<evidence type="ECO:0000313" key="11">
    <source>
        <dbReference type="Proteomes" id="UP000184120"/>
    </source>
</evidence>
<dbReference type="SUPFAM" id="SSF56935">
    <property type="entry name" value="Porins"/>
    <property type="match status" value="1"/>
</dbReference>
<dbReference type="PROSITE" id="PS52016">
    <property type="entry name" value="TONB_DEPENDENT_REC_3"/>
    <property type="match status" value="1"/>
</dbReference>
<dbReference type="InterPro" id="IPR008969">
    <property type="entry name" value="CarboxyPept-like_regulatory"/>
</dbReference>
<keyword evidence="5 7" id="KW-0472">Membrane</keyword>
<evidence type="ECO:0000256" key="8">
    <source>
        <dbReference type="SAM" id="SignalP"/>
    </source>
</evidence>
<keyword evidence="2 7" id="KW-0813">Transport</keyword>
<evidence type="ECO:0000256" key="3">
    <source>
        <dbReference type="ARBA" id="ARBA00022452"/>
    </source>
</evidence>
<feature type="signal peptide" evidence="8">
    <location>
        <begin position="1"/>
        <end position="22"/>
    </location>
</feature>
<evidence type="ECO:0000313" key="10">
    <source>
        <dbReference type="EMBL" id="SHL28701.1"/>
    </source>
</evidence>
<dbReference type="STRING" id="1434701.SAMN05443634_107276"/>
<dbReference type="AlphaFoldDB" id="A0A1M6ZDX2"/>
<comment type="subcellular location">
    <subcellularLocation>
        <location evidence="1 7">Cell outer membrane</location>
        <topology evidence="1 7">Multi-pass membrane protein</topology>
    </subcellularLocation>
</comment>
<evidence type="ECO:0000313" key="9">
    <source>
        <dbReference type="EMBL" id="GGE86312.1"/>
    </source>
</evidence>
<dbReference type="SUPFAM" id="SSF49464">
    <property type="entry name" value="Carboxypeptidase regulatory domain-like"/>
    <property type="match status" value="1"/>
</dbReference>
<evidence type="ECO:0000256" key="2">
    <source>
        <dbReference type="ARBA" id="ARBA00022448"/>
    </source>
</evidence>
<reference evidence="9" key="1">
    <citation type="journal article" date="2014" name="Int. J. Syst. Evol. Microbiol.">
        <title>Complete genome of a new Firmicutes species belonging to the dominant human colonic microbiota ('Ruminococcus bicirculans') reveals two chromosomes and a selective capacity to utilize plant glucans.</title>
        <authorList>
            <consortium name="NISC Comparative Sequencing Program"/>
            <person name="Wegmann U."/>
            <person name="Louis P."/>
            <person name="Goesmann A."/>
            <person name="Henrissat B."/>
            <person name="Duncan S.H."/>
            <person name="Flint H.J."/>
        </authorList>
    </citation>
    <scope>NUCLEOTIDE SEQUENCE</scope>
    <source>
        <strain evidence="9">CGMCC 1.12707</strain>
    </source>
</reference>
<proteinExistence type="inferred from homology"/>
<evidence type="ECO:0000313" key="12">
    <source>
        <dbReference type="Proteomes" id="UP000650994"/>
    </source>
</evidence>
<name>A0A1M6ZDX2_9FLAO</name>
<dbReference type="Gene3D" id="2.40.170.20">
    <property type="entry name" value="TonB-dependent receptor, beta-barrel domain"/>
    <property type="match status" value="1"/>
</dbReference>
<reference evidence="9" key="5">
    <citation type="submission" date="2024-05" db="EMBL/GenBank/DDBJ databases">
        <authorList>
            <person name="Sun Q."/>
            <person name="Zhou Y."/>
        </authorList>
    </citation>
    <scope>NUCLEOTIDE SEQUENCE</scope>
    <source>
        <strain evidence="9">CGMCC 1.12707</strain>
    </source>
</reference>
<dbReference type="InterPro" id="IPR036942">
    <property type="entry name" value="Beta-barrel_TonB_sf"/>
</dbReference>
<keyword evidence="6 7" id="KW-0998">Cell outer membrane</keyword>
<keyword evidence="4 7" id="KW-0812">Transmembrane</keyword>
<protein>
    <submittedName>
        <fullName evidence="9">SusC/RagA family TonB-linked outer membrane protein</fullName>
    </submittedName>
    <submittedName>
        <fullName evidence="10">TonB-linked outer membrane protein, SusC/RagA family</fullName>
    </submittedName>
</protein>
<evidence type="ECO:0000256" key="7">
    <source>
        <dbReference type="PROSITE-ProRule" id="PRU01360"/>
    </source>
</evidence>
<dbReference type="GO" id="GO:0009279">
    <property type="term" value="C:cell outer membrane"/>
    <property type="evidence" value="ECO:0007669"/>
    <property type="project" value="UniProtKB-SubCell"/>
</dbReference>
<reference evidence="11" key="3">
    <citation type="submission" date="2016-11" db="EMBL/GenBank/DDBJ databases">
        <authorList>
            <person name="Varghese N."/>
            <person name="Submissions S."/>
        </authorList>
    </citation>
    <scope>NUCLEOTIDE SEQUENCE [LARGE SCALE GENOMIC DNA]</scope>
    <source>
        <strain evidence="11">DSM 27989</strain>
    </source>
</reference>
<gene>
    <name evidence="9" type="ORF">GCM10010984_00170</name>
    <name evidence="10" type="ORF">SAMN05443634_107276</name>
</gene>
<evidence type="ECO:0000256" key="1">
    <source>
        <dbReference type="ARBA" id="ARBA00004571"/>
    </source>
</evidence>
<dbReference type="NCBIfam" id="TIGR04056">
    <property type="entry name" value="OMP_RagA_SusC"/>
    <property type="match status" value="1"/>
</dbReference>
<dbReference type="Proteomes" id="UP000650994">
    <property type="component" value="Unassembled WGS sequence"/>
</dbReference>
<reference evidence="12" key="4">
    <citation type="journal article" date="2019" name="Int. J. Syst. Evol. Microbiol.">
        <title>The Global Catalogue of Microorganisms (GCM) 10K type strain sequencing project: providing services to taxonomists for standard genome sequencing and annotation.</title>
        <authorList>
            <consortium name="The Broad Institute Genomics Platform"/>
            <consortium name="The Broad Institute Genome Sequencing Center for Infectious Disease"/>
            <person name="Wu L."/>
            <person name="Ma J."/>
        </authorList>
    </citation>
    <scope>NUCLEOTIDE SEQUENCE [LARGE SCALE GENOMIC DNA]</scope>
    <source>
        <strain evidence="12">CGMCC 1.12707</strain>
    </source>
</reference>
<feature type="chain" id="PRO_5012093538" evidence="8">
    <location>
        <begin position="23"/>
        <end position="913"/>
    </location>
</feature>
<dbReference type="Proteomes" id="UP000184120">
    <property type="component" value="Unassembled WGS sequence"/>
</dbReference>
<dbReference type="InterPro" id="IPR039426">
    <property type="entry name" value="TonB-dep_rcpt-like"/>
</dbReference>
<dbReference type="EMBL" id="FRBH01000007">
    <property type="protein sequence ID" value="SHL28701.1"/>
    <property type="molecule type" value="Genomic_DNA"/>
</dbReference>
<dbReference type="Gene3D" id="2.60.40.1120">
    <property type="entry name" value="Carboxypeptidase-like, regulatory domain"/>
    <property type="match status" value="1"/>
</dbReference>
<keyword evidence="3 7" id="KW-1134">Transmembrane beta strand</keyword>
<dbReference type="EMBL" id="BMFL01000001">
    <property type="protein sequence ID" value="GGE86312.1"/>
    <property type="molecule type" value="Genomic_DNA"/>
</dbReference>
<comment type="similarity">
    <text evidence="7">Belongs to the TonB-dependent receptor family.</text>
</comment>
<reference evidence="10" key="2">
    <citation type="submission" date="2016-11" db="EMBL/GenBank/DDBJ databases">
        <authorList>
            <person name="Jaros S."/>
            <person name="Januszkiewicz K."/>
            <person name="Wedrychowicz H."/>
        </authorList>
    </citation>
    <scope>NUCLEOTIDE SEQUENCE [LARGE SCALE GENOMIC DNA]</scope>
    <source>
        <strain evidence="10">DSM 27989</strain>
    </source>
</reference>
<keyword evidence="12" id="KW-1185">Reference proteome</keyword>